<keyword evidence="4 5" id="KW-0456">Lyase</keyword>
<dbReference type="PRINTS" id="PR01179">
    <property type="entry name" value="ODADCRBXLASE"/>
</dbReference>
<dbReference type="GO" id="GO:0008836">
    <property type="term" value="F:diaminopimelate decarboxylase activity"/>
    <property type="evidence" value="ECO:0007669"/>
    <property type="project" value="UniProtKB-UniRule"/>
</dbReference>
<organism evidence="10 11">
    <name type="scientific">Monoglobus pectinilyticus</name>
    <dbReference type="NCBI Taxonomy" id="1981510"/>
    <lineage>
        <taxon>Bacteria</taxon>
        <taxon>Bacillati</taxon>
        <taxon>Bacillota</taxon>
        <taxon>Clostridia</taxon>
        <taxon>Monoglobales</taxon>
        <taxon>Monoglobaceae</taxon>
        <taxon>Monoglobus</taxon>
    </lineage>
</organism>
<feature type="binding site" evidence="5">
    <location>
        <position position="364"/>
    </location>
    <ligand>
        <name>substrate</name>
    </ligand>
</feature>
<feature type="active site" description="Proton donor" evidence="7">
    <location>
        <position position="363"/>
    </location>
</feature>
<feature type="binding site" evidence="5">
    <location>
        <position position="250"/>
    </location>
    <ligand>
        <name>pyridoxal 5'-phosphate</name>
        <dbReference type="ChEBI" id="CHEBI:597326"/>
    </ligand>
</feature>
<dbReference type="EC" id="4.1.1.20" evidence="5 6"/>
<name>A0A2K9P160_9FIRM</name>
<keyword evidence="2 5" id="KW-0210">Decarboxylase</keyword>
<accession>A0A2K9P160</accession>
<dbReference type="PANTHER" id="PTHR43727:SF2">
    <property type="entry name" value="GROUP IV DECARBOXYLASE"/>
    <property type="match status" value="1"/>
</dbReference>
<feature type="binding site" evidence="5">
    <location>
        <begin position="292"/>
        <end position="295"/>
    </location>
    <ligand>
        <name>pyridoxal 5'-phosphate</name>
        <dbReference type="ChEBI" id="CHEBI:597326"/>
    </ligand>
</feature>
<dbReference type="FunFam" id="3.20.20.10:FF:000003">
    <property type="entry name" value="Diaminopimelate decarboxylase"/>
    <property type="match status" value="1"/>
</dbReference>
<evidence type="ECO:0000256" key="4">
    <source>
        <dbReference type="ARBA" id="ARBA00023239"/>
    </source>
</evidence>
<dbReference type="PANTHER" id="PTHR43727">
    <property type="entry name" value="DIAMINOPIMELATE DECARBOXYLASE"/>
    <property type="match status" value="1"/>
</dbReference>
<dbReference type="CDD" id="cd06828">
    <property type="entry name" value="PLPDE_III_DapDC"/>
    <property type="match status" value="1"/>
</dbReference>
<dbReference type="AlphaFoldDB" id="A0A2K9P160"/>
<evidence type="ECO:0000313" key="11">
    <source>
        <dbReference type="Proteomes" id="UP000235589"/>
    </source>
</evidence>
<evidence type="ECO:0000256" key="3">
    <source>
        <dbReference type="ARBA" id="ARBA00022898"/>
    </source>
</evidence>
<gene>
    <name evidence="5" type="primary">lysA</name>
    <name evidence="10" type="ORF">B9O19_00803</name>
</gene>
<dbReference type="InterPro" id="IPR022644">
    <property type="entry name" value="De-COase2_N"/>
</dbReference>
<dbReference type="RefSeq" id="WP_245863003.1">
    <property type="nucleotide sequence ID" value="NZ_CP020991.1"/>
</dbReference>
<comment type="catalytic activity">
    <reaction evidence="5 8">
        <text>meso-2,6-diaminopimelate + H(+) = L-lysine + CO2</text>
        <dbReference type="Rhea" id="RHEA:15101"/>
        <dbReference type="ChEBI" id="CHEBI:15378"/>
        <dbReference type="ChEBI" id="CHEBI:16526"/>
        <dbReference type="ChEBI" id="CHEBI:32551"/>
        <dbReference type="ChEBI" id="CHEBI:57791"/>
        <dbReference type="EC" id="4.1.1.20"/>
    </reaction>
</comment>
<dbReference type="KEGG" id="mpec:B9O19_00803"/>
<dbReference type="InterPro" id="IPR029066">
    <property type="entry name" value="PLP-binding_barrel"/>
</dbReference>
<proteinExistence type="inferred from homology"/>
<dbReference type="PRINTS" id="PR01181">
    <property type="entry name" value="DAPDCRBXLASE"/>
</dbReference>
<evidence type="ECO:0000256" key="1">
    <source>
        <dbReference type="ARBA" id="ARBA00001933"/>
    </source>
</evidence>
<comment type="similarity">
    <text evidence="5">Belongs to the Orn/Lys/Arg decarboxylase class-II family. LysA subfamily.</text>
</comment>
<dbReference type="InterPro" id="IPR002986">
    <property type="entry name" value="DAP_deCOOHase_LysA"/>
</dbReference>
<feature type="binding site" evidence="5">
    <location>
        <position position="295"/>
    </location>
    <ligand>
        <name>substrate</name>
    </ligand>
</feature>
<dbReference type="Proteomes" id="UP000235589">
    <property type="component" value="Chromosome"/>
</dbReference>
<dbReference type="GO" id="GO:0009089">
    <property type="term" value="P:lysine biosynthetic process via diaminopimelate"/>
    <property type="evidence" value="ECO:0007669"/>
    <property type="project" value="UniProtKB-UniRule"/>
</dbReference>
<evidence type="ECO:0000256" key="6">
    <source>
        <dbReference type="NCBIfam" id="TIGR01048"/>
    </source>
</evidence>
<dbReference type="GeneID" id="98062225"/>
<feature type="binding site" evidence="5">
    <location>
        <position position="392"/>
    </location>
    <ligand>
        <name>substrate</name>
    </ligand>
</feature>
<feature type="binding site" evidence="5">
    <location>
        <position position="392"/>
    </location>
    <ligand>
        <name>pyridoxal 5'-phosphate</name>
        <dbReference type="ChEBI" id="CHEBI:597326"/>
    </ligand>
</feature>
<dbReference type="GO" id="GO:0030170">
    <property type="term" value="F:pyridoxal phosphate binding"/>
    <property type="evidence" value="ECO:0007669"/>
    <property type="project" value="UniProtKB-UniRule"/>
</dbReference>
<dbReference type="SUPFAM" id="SSF51419">
    <property type="entry name" value="PLP-binding barrel"/>
    <property type="match status" value="1"/>
</dbReference>
<dbReference type="Gene3D" id="2.40.37.10">
    <property type="entry name" value="Lyase, Ornithine Decarboxylase, Chain A, domain 1"/>
    <property type="match status" value="1"/>
</dbReference>
<dbReference type="HAMAP" id="MF_02120">
    <property type="entry name" value="LysA"/>
    <property type="match status" value="1"/>
</dbReference>
<dbReference type="NCBIfam" id="TIGR01048">
    <property type="entry name" value="lysA"/>
    <property type="match status" value="1"/>
</dbReference>
<keyword evidence="3 5" id="KW-0663">Pyridoxal phosphate</keyword>
<evidence type="ECO:0000256" key="2">
    <source>
        <dbReference type="ARBA" id="ARBA00022793"/>
    </source>
</evidence>
<dbReference type="Gene3D" id="3.20.20.10">
    <property type="entry name" value="Alanine racemase"/>
    <property type="match status" value="1"/>
</dbReference>
<dbReference type="InterPro" id="IPR000183">
    <property type="entry name" value="Orn/DAP/Arg_de-COase"/>
</dbReference>
<dbReference type="UniPathway" id="UPA00034">
    <property type="reaction ID" value="UER00027"/>
</dbReference>
<comment type="subunit">
    <text evidence="5">Homodimer.</text>
</comment>
<comment type="pathway">
    <text evidence="5 8">Amino-acid biosynthesis; L-lysine biosynthesis via DAP pathway; L-lysine from DL-2,6-diaminopimelate: step 1/1.</text>
</comment>
<dbReference type="Pfam" id="PF02784">
    <property type="entry name" value="Orn_Arg_deC_N"/>
    <property type="match status" value="1"/>
</dbReference>
<keyword evidence="11" id="KW-1185">Reference proteome</keyword>
<evidence type="ECO:0000259" key="9">
    <source>
        <dbReference type="Pfam" id="PF02784"/>
    </source>
</evidence>
<comment type="cofactor">
    <cofactor evidence="1 5 7 8">
        <name>pyridoxal 5'-phosphate</name>
        <dbReference type="ChEBI" id="CHEBI:597326"/>
    </cofactor>
</comment>
<sequence>MDFVMSCLSVGENGNLSIGGCDVAALAEEYGTPAYIMDEDQIRENCRVYNRAMQEYYGGNGIVLYASKALSCKYIYRMMKEENMGIDVVSGGEMYTALKAGFPAERIYFHGNNKTDDELKMALENGVGRIVVDNVFELESLNRLSGEMGKTADILFRIKPGIDAHTHSFIRTGQIDSKFGVSLENGEAENIIKMADDMENLNVVGVHCHIGSQIFELEPFELAAEKMMTFIADLKDKYDISIKELNLGGGYGIKYTEGDTPIDYDKYIQAVSKVVRRISEERGIPLPYIVMEPGRSITAETGLTVYRVGAVKEIPGVRTYISVDGGMGDNPRYILYQSEYEAVRVNNPLAEKTVTATLAGKCCESGDILIKDAKLPEIKVGDLVAVLATGAYNYSMASNYNRIPRLPIVMVSGGKSRLAVKRESYDDLIANDL</sequence>
<protein>
    <recommendedName>
        <fullName evidence="5 6">Diaminopimelate decarboxylase</fullName>
        <shortName evidence="5">DAP decarboxylase</shortName>
        <shortName evidence="5">DAPDC</shortName>
        <ecNumber evidence="5 6">4.1.1.20</ecNumber>
    </recommendedName>
</protein>
<dbReference type="SUPFAM" id="SSF50621">
    <property type="entry name" value="Alanine racemase C-terminal domain-like"/>
    <property type="match status" value="1"/>
</dbReference>
<evidence type="ECO:0000313" key="10">
    <source>
        <dbReference type="EMBL" id="AUO18980.1"/>
    </source>
</evidence>
<evidence type="ECO:0000256" key="5">
    <source>
        <dbReference type="HAMAP-Rule" id="MF_02120"/>
    </source>
</evidence>
<feature type="modified residue" description="N6-(pyridoxal phosphate)lysine" evidence="5 7">
    <location>
        <position position="68"/>
    </location>
</feature>
<keyword evidence="5 8" id="KW-0457">Lysine biosynthesis</keyword>
<feature type="binding site" evidence="5">
    <location>
        <position position="332"/>
    </location>
    <ligand>
        <name>substrate</name>
    </ligand>
</feature>
<dbReference type="InterPro" id="IPR009006">
    <property type="entry name" value="Ala_racemase/Decarboxylase_C"/>
</dbReference>
<comment type="function">
    <text evidence="5">Specifically catalyzes the decarboxylation of meso-diaminopimelate (meso-DAP) to L-lysine.</text>
</comment>
<feature type="binding site" evidence="5">
    <location>
        <position position="336"/>
    </location>
    <ligand>
        <name>substrate</name>
    </ligand>
</feature>
<feature type="domain" description="Orn/DAP/Arg decarboxylase 2 N-terminal" evidence="9">
    <location>
        <begin position="41"/>
        <end position="299"/>
    </location>
</feature>
<evidence type="ECO:0000256" key="7">
    <source>
        <dbReference type="PIRSR" id="PIRSR600183-50"/>
    </source>
</evidence>
<evidence type="ECO:0000256" key="8">
    <source>
        <dbReference type="RuleBase" id="RU003738"/>
    </source>
</evidence>
<keyword evidence="5" id="KW-0028">Amino-acid biosynthesis</keyword>
<reference evidence="10 11" key="1">
    <citation type="submission" date="2017-04" db="EMBL/GenBank/DDBJ databases">
        <title>Monoglobus pectinilyticus 14 draft genome.</title>
        <authorList>
            <person name="Kim C."/>
            <person name="Rosendale D.I."/>
            <person name="Kelly W.J."/>
            <person name="Tannock G.W."/>
            <person name="Patchett M.L."/>
            <person name="Jordens J.Z."/>
        </authorList>
    </citation>
    <scope>NUCLEOTIDE SEQUENCE [LARGE SCALE GENOMIC DNA]</scope>
    <source>
        <strain evidence="10 11">14</strain>
    </source>
</reference>
<dbReference type="EMBL" id="CP020991">
    <property type="protein sequence ID" value="AUO18980.1"/>
    <property type="molecule type" value="Genomic_DNA"/>
</dbReference>